<evidence type="ECO:0000256" key="4">
    <source>
        <dbReference type="ARBA" id="ARBA00022468"/>
    </source>
</evidence>
<feature type="region of interest" description="Disordered" evidence="6">
    <location>
        <begin position="173"/>
        <end position="227"/>
    </location>
</feature>
<dbReference type="Proteomes" id="UP000232323">
    <property type="component" value="Unassembled WGS sequence"/>
</dbReference>
<dbReference type="GO" id="GO:0005737">
    <property type="term" value="C:cytoplasm"/>
    <property type="evidence" value="ECO:0007669"/>
    <property type="project" value="UniProtKB-SubCell"/>
</dbReference>
<evidence type="ECO:0000313" key="8">
    <source>
        <dbReference type="EMBL" id="GAX79307.1"/>
    </source>
</evidence>
<dbReference type="InterPro" id="IPR045700">
    <property type="entry name" value="Rab3GAP1"/>
</dbReference>
<evidence type="ECO:0000256" key="1">
    <source>
        <dbReference type="ARBA" id="ARBA00004496"/>
    </source>
</evidence>
<protein>
    <recommendedName>
        <fullName evidence="3">Rab3 GTPase-activating protein catalytic subunit</fullName>
    </recommendedName>
</protein>
<feature type="compositionally biased region" description="Polar residues" evidence="6">
    <location>
        <begin position="205"/>
        <end position="215"/>
    </location>
</feature>
<comment type="subcellular location">
    <subcellularLocation>
        <location evidence="1">Cytoplasm</location>
    </subcellularLocation>
</comment>
<evidence type="ECO:0000313" key="9">
    <source>
        <dbReference type="Proteomes" id="UP000232323"/>
    </source>
</evidence>
<feature type="region of interest" description="Disordered" evidence="6">
    <location>
        <begin position="1393"/>
        <end position="1429"/>
    </location>
</feature>
<dbReference type="STRING" id="1157962.A0A250X8C0"/>
<dbReference type="PANTHER" id="PTHR21422">
    <property type="entry name" value="RAB3 GTPASE-ACTIVATING PROTEIN CATALYTIC SUBUNIT"/>
    <property type="match status" value="1"/>
</dbReference>
<evidence type="ECO:0000259" key="7">
    <source>
        <dbReference type="Pfam" id="PF13890"/>
    </source>
</evidence>
<gene>
    <name evidence="8" type="ORF">CEUSTIGMA_g6748.t1</name>
</gene>
<accession>A0A250X8C0</accession>
<evidence type="ECO:0000256" key="2">
    <source>
        <dbReference type="ARBA" id="ARBA00008856"/>
    </source>
</evidence>
<dbReference type="EMBL" id="BEGY01000041">
    <property type="protein sequence ID" value="GAX79307.1"/>
    <property type="molecule type" value="Genomic_DNA"/>
</dbReference>
<feature type="compositionally biased region" description="Basic and acidic residues" evidence="6">
    <location>
        <begin position="863"/>
        <end position="872"/>
    </location>
</feature>
<evidence type="ECO:0000256" key="6">
    <source>
        <dbReference type="SAM" id="MobiDB-lite"/>
    </source>
</evidence>
<feature type="region of interest" description="Disordered" evidence="6">
    <location>
        <begin position="862"/>
        <end position="881"/>
    </location>
</feature>
<feature type="domain" description="Rab3GAP catalytic subunit conserved" evidence="7">
    <location>
        <begin position="1230"/>
        <end position="1316"/>
    </location>
</feature>
<proteinExistence type="inferred from homology"/>
<evidence type="ECO:0000256" key="3">
    <source>
        <dbReference type="ARBA" id="ARBA00015817"/>
    </source>
</evidence>
<organism evidence="8 9">
    <name type="scientific">Chlamydomonas eustigma</name>
    <dbReference type="NCBI Taxonomy" id="1157962"/>
    <lineage>
        <taxon>Eukaryota</taxon>
        <taxon>Viridiplantae</taxon>
        <taxon>Chlorophyta</taxon>
        <taxon>core chlorophytes</taxon>
        <taxon>Chlorophyceae</taxon>
        <taxon>CS clade</taxon>
        <taxon>Chlamydomonadales</taxon>
        <taxon>Chlamydomonadaceae</taxon>
        <taxon>Chlamydomonas</taxon>
    </lineage>
</organism>
<keyword evidence="4" id="KW-0343">GTPase activation</keyword>
<dbReference type="GO" id="GO:0005096">
    <property type="term" value="F:GTPase activator activity"/>
    <property type="evidence" value="ECO:0007669"/>
    <property type="project" value="UniProtKB-KW"/>
</dbReference>
<feature type="region of interest" description="Disordered" evidence="6">
    <location>
        <begin position="835"/>
        <end position="856"/>
    </location>
</feature>
<comment type="similarity">
    <text evidence="2">Belongs to the Rab3-GAP catalytic subunit family.</text>
</comment>
<keyword evidence="5" id="KW-0963">Cytoplasm</keyword>
<name>A0A250X8C0_9CHLO</name>
<sequence>MSRPRSPYQDYSGEQYYDYTNATSFERMSAVIQQTVKAWQSAGLHSIILKGYNRRLKEQPALVNVQAPIPHKLPWRPEPYLLQLHLPTTTSSMSPAGPRQQKNKLTHAAATESQASDAVEAGLLIMDEGRQSSPSPASSGKTSSAGSAAAAVHFSNAIQFNQLPLCTSVTHSVGERRESRKGLRPQAEMNDNRSANRSESRPDHTTFTSFSNTTAEKGGSGVADKEAGSCNQAADGWEAFVDLNMEELASEVDIILNGAAASETFKKAQRQAHAVVVAGQVAVNKGGLLVAVITGPDMSLPATKNDDGERYCDIDDGRNVIFQREEDTRGSTRMHHHDPAAASGLPVTARVVGTTTGEACSTMTGVMAAALDDDASTSIVALPPLQQQPCFATEVKSASQVPSECVGTCYTAVGTCYTAVGTCYTAVGTCYTAVGGVTGTKQRDEGHSSSTMQLYAHASGPASALKDSLEQSWWPGTMTTSAVPAAAAATQQGLTTAAAATQQGLTTAAGRMWWVHGRQHKLQRWFGLDHFLLLQPQNYSRRFMNEEEANVVLSSASCALHDQGLTWPLLLPIHNPERDAYCGVVVLPNDCGTLHLSVDCMHASHVNEDLLSMEGQLRLFADSLRHKDPWAAVTISLLIKNQLGHSSSSSCSNFKGDAQRHAVQISTALLQQGVHGGGMMNTMTAGSIRQRISNKMGVSASCVYRFPNPEDLNKEADISSLPSSKIATLGRASSDVFSEADLWDGHSSWHPWACQHDPINCIELDLGWDDLAILQRAIEGERQLSMENNARVDKCEDCCQQSEGLKVEADTDWEFDERWGWEDDSSSSTLVAASRHPYKSVRDKDPPEVSTRCTCTATRPSKSRVESKKTDLEGGNEATTAFREEDEGHAYSSAGCNAEEVWRLLLPPSRACHWSLHVLRKGLIGPASRSFLGLISSERRRQYVDLQNQGPDSPAWLWTAAESAGLGTRKNGHAEMEDAAQAHSFSALLSTLVRCSKDAGMAPSMGDLASSTWWEEQGVARAPPIPPGGAMEAVLMDLFKAQGLEDDAVHCKLQYKRTAPLGSLLSQLALHCLVFGNARAIAELWRRAIRVLRTECWEECQPLPRMPDTKSQQGVLADKQVANPDQSSCLLHQKLQMLQLCIHRRKMLQEMKKFAADEAAAAAAGILHGRMTMTAPGTAQWLLKGYPVNPRCHKSSCSRQYMTVVQQPDWLMRVMKQEEKQRGSVQRTIRHPEHALLVPLTQPLPVYTEDRLAERMAVLDHLMADTSPAGKETAQRFLHGDVLASRMSAFKATNPGAVLQDFIKWHSAPRLKNDHGNGKTATYGDGSSWATPTRSIKPAHLSSYDQDRQRLEIHLSPYDQDGQVLEKTDEASDGIECGSEDYHDATSVVALSPNLPPAEEEPRISATLPTPDHTDEVSSSQHLSWNQVTTPPSVTGVISSVRQGMDNKREGGVLSNWSHPLWESVEAVPAWEQKPLQDPLLEGERVLHDLETVSPKDLFTQLLAVGMSSAVQLLEASKGARLEPVQELIHRFHGLSVGLLAAGCQLAGGGREGHEGSWQAQVGHEDSVLELLLAEFHFMEKAVVLGESLVLRLPGCHSTCEAVLKSAIKGQREYERPHTSIGHSGVPVGLDRNASQPGGHLLYRSSTSVDTPEGRLAIASALCSTSAAAAASLASCLIRDGGAASDAEDIPWLEEAEALAALQPARKQQQQHQDHCRYRELMQCLFEEYWPAAGLREWVYTCTPSLHQLSFSPVTSSTLPYDGKSDVRTPCSSHFTRTPCNSGLANSNVMRPDSSCSTAEGVVGVHHRMYVQHGEGELRVALNLLHV</sequence>
<evidence type="ECO:0000256" key="5">
    <source>
        <dbReference type="ARBA" id="ARBA00022490"/>
    </source>
</evidence>
<feature type="compositionally biased region" description="Basic and acidic residues" evidence="6">
    <location>
        <begin position="190"/>
        <end position="204"/>
    </location>
</feature>
<dbReference type="OrthoDB" id="17346at2759"/>
<feature type="compositionally biased region" description="Polar residues" evidence="6">
    <location>
        <begin position="1417"/>
        <end position="1429"/>
    </location>
</feature>
<keyword evidence="9" id="KW-1185">Reference proteome</keyword>
<feature type="region of interest" description="Disordered" evidence="6">
    <location>
        <begin position="88"/>
        <end position="113"/>
    </location>
</feature>
<dbReference type="InterPro" id="IPR026147">
    <property type="entry name" value="Rab3GAP1_conserved"/>
</dbReference>
<comment type="caution">
    <text evidence="8">The sequence shown here is derived from an EMBL/GenBank/DDBJ whole genome shotgun (WGS) entry which is preliminary data.</text>
</comment>
<reference evidence="8 9" key="1">
    <citation type="submission" date="2017-08" db="EMBL/GenBank/DDBJ databases">
        <title>Acidophilic green algal genome provides insights into adaptation to an acidic environment.</title>
        <authorList>
            <person name="Hirooka S."/>
            <person name="Hirose Y."/>
            <person name="Kanesaki Y."/>
            <person name="Higuchi S."/>
            <person name="Fujiwara T."/>
            <person name="Onuma R."/>
            <person name="Era A."/>
            <person name="Ohbayashi R."/>
            <person name="Uzuka A."/>
            <person name="Nozaki H."/>
            <person name="Yoshikawa H."/>
            <person name="Miyagishima S.Y."/>
        </authorList>
    </citation>
    <scope>NUCLEOTIDE SEQUENCE [LARGE SCALE GENOMIC DNA]</scope>
    <source>
        <strain evidence="8 9">NIES-2499</strain>
    </source>
</reference>
<dbReference type="Pfam" id="PF13890">
    <property type="entry name" value="Rab3-GTPase_cat"/>
    <property type="match status" value="1"/>
</dbReference>
<dbReference type="PANTHER" id="PTHR21422:SF9">
    <property type="entry name" value="RAB3 GTPASE-ACTIVATING PROTEIN CATALYTIC SUBUNIT"/>
    <property type="match status" value="1"/>
</dbReference>